<keyword evidence="4" id="KW-0132">Cell division</keyword>
<evidence type="ECO:0000256" key="3">
    <source>
        <dbReference type="ARBA" id="ARBA00022019"/>
    </source>
</evidence>
<evidence type="ECO:0000256" key="8">
    <source>
        <dbReference type="SAM" id="Coils"/>
    </source>
</evidence>
<dbReference type="PANTHER" id="PTHR23168">
    <property type="entry name" value="MITOTIC SPINDLE ASSEMBLY CHECKPOINT PROTEIN MAD1 MITOTIC ARREST DEFICIENT-LIKE PROTEIN 1"/>
    <property type="match status" value="1"/>
</dbReference>
<organism evidence="10 11">
    <name type="scientific">Rhizopus microsporus</name>
    <dbReference type="NCBI Taxonomy" id="58291"/>
    <lineage>
        <taxon>Eukaryota</taxon>
        <taxon>Fungi</taxon>
        <taxon>Fungi incertae sedis</taxon>
        <taxon>Mucoromycota</taxon>
        <taxon>Mucoromycotina</taxon>
        <taxon>Mucoromycetes</taxon>
        <taxon>Mucorales</taxon>
        <taxon>Mucorineae</taxon>
        <taxon>Rhizopodaceae</taxon>
        <taxon>Rhizopus</taxon>
    </lineage>
</organism>
<dbReference type="VEuPathDB" id="FungiDB:BCV72DRAFT_242178"/>
<dbReference type="AlphaFoldDB" id="A0A1X0S891"/>
<dbReference type="Gene3D" id="3.30.457.60">
    <property type="match status" value="1"/>
</dbReference>
<evidence type="ECO:0000313" key="10">
    <source>
        <dbReference type="EMBL" id="ORE20533.1"/>
    </source>
</evidence>
<feature type="coiled-coil region" evidence="8">
    <location>
        <begin position="41"/>
        <end position="233"/>
    </location>
</feature>
<dbReference type="EMBL" id="KV921292">
    <property type="protein sequence ID" value="ORE20533.1"/>
    <property type="molecule type" value="Genomic_DNA"/>
</dbReference>
<proteinExistence type="inferred from homology"/>
<comment type="similarity">
    <text evidence="2">Belongs to the MAD1 family.</text>
</comment>
<feature type="coiled-coil region" evidence="8">
    <location>
        <begin position="480"/>
        <end position="514"/>
    </location>
</feature>
<dbReference type="GO" id="GO:0005635">
    <property type="term" value="C:nuclear envelope"/>
    <property type="evidence" value="ECO:0007669"/>
    <property type="project" value="TreeGrafter"/>
</dbReference>
<sequence>MLDETPTKRKRVTADILEYSTSLNSLSTSDLTNGKLISQDVEKLKHENFTLRTKLENLKSVHELDIQNKGAMIKQLTEKKADAEARAMYHLKKSQEANELLFTATKDHEEERNKLKDEIDLLKAKLSELTASKRAVERENERLVAEKELDKSQSDNTINSLTSSVNSLKNMLKERSDTIQQMSEKMTTLTSTISELNQKVEDASKYPGDPKEYKKLEEQYLRVCEQNQELVSESKKMTNKLSYYEDIVNELAKFKDDNMTIKESLEEISKIRKENTRLTLEVAKYKAEREEWTCYLDTHPELGKRPPQSVIRELMQKVLEDKYLRKENEALQQRISDAFKITFELENHIDELKKKVLEYKTQYQLVLVAKDTIARDKETLHLHIKLLQNQLKMYDQEEKTYMTTTYDEKKSARIEELEALLKQMQERIEEQSLELANIKLNASPNTEVPKGPSDEVSSGASIKEMLANIVENSKTHFESISKLIVENDMLIKKMQGAEKRCEILSEAMSQQQNMGAKDKSDTSSGQRILQFTENPDNIIRAVRSDTLKRLQEENRLFMEQKLNAATDSNDYIPVPKTSILNFRKEIESKDKRISRLLTVWENKLRSLHETIQGLLGYKVTLRNDGIASLESSFVDKEHLMFLVNINPDTDEARIRITGSDKDYYMDTLLQDAYHTYIEQGKSIPAFLNAANQELYVQYKQKQEENDSDHRTVMEDDEMYYEDME</sequence>
<name>A0A1X0S891_RHIZD</name>
<protein>
    <recommendedName>
        <fullName evidence="3">Spindle assembly checkpoint component MAD1</fullName>
    </recommendedName>
</protein>
<reference evidence="10 11" key="1">
    <citation type="journal article" date="2016" name="Proc. Natl. Acad. Sci. U.S.A.">
        <title>Lipid metabolic changes in an early divergent fungus govern the establishment of a mutualistic symbiosis with endobacteria.</title>
        <authorList>
            <person name="Lastovetsky O.A."/>
            <person name="Gaspar M.L."/>
            <person name="Mondo S.J."/>
            <person name="LaButti K.M."/>
            <person name="Sandor L."/>
            <person name="Grigoriev I.V."/>
            <person name="Henry S.A."/>
            <person name="Pawlowska T.E."/>
        </authorList>
    </citation>
    <scope>NUCLEOTIDE SEQUENCE [LARGE SCALE GENOMIC DNA]</scope>
    <source>
        <strain evidence="10 11">ATCC 11559</strain>
    </source>
</reference>
<dbReference type="InterPro" id="IPR008672">
    <property type="entry name" value="Mad1"/>
</dbReference>
<feature type="compositionally biased region" description="Acidic residues" evidence="9">
    <location>
        <begin position="714"/>
        <end position="724"/>
    </location>
</feature>
<evidence type="ECO:0000256" key="2">
    <source>
        <dbReference type="ARBA" id="ARBA00008029"/>
    </source>
</evidence>
<evidence type="ECO:0000256" key="6">
    <source>
        <dbReference type="ARBA" id="ARBA00023242"/>
    </source>
</evidence>
<keyword evidence="8" id="KW-0175">Coiled coil</keyword>
<evidence type="ECO:0000256" key="1">
    <source>
        <dbReference type="ARBA" id="ARBA00004123"/>
    </source>
</evidence>
<evidence type="ECO:0000313" key="11">
    <source>
        <dbReference type="Proteomes" id="UP000242381"/>
    </source>
</evidence>
<evidence type="ECO:0000256" key="4">
    <source>
        <dbReference type="ARBA" id="ARBA00022618"/>
    </source>
</evidence>
<keyword evidence="6" id="KW-0539">Nucleus</keyword>
<evidence type="ECO:0000256" key="7">
    <source>
        <dbReference type="ARBA" id="ARBA00023306"/>
    </source>
</evidence>
<accession>A0A1X0S891</accession>
<keyword evidence="7" id="KW-0131">Cell cycle</keyword>
<feature type="region of interest" description="Disordered" evidence="9">
    <location>
        <begin position="702"/>
        <end position="724"/>
    </location>
</feature>
<feature type="compositionally biased region" description="Basic and acidic residues" evidence="9">
    <location>
        <begin position="702"/>
        <end position="713"/>
    </location>
</feature>
<evidence type="ECO:0000256" key="5">
    <source>
        <dbReference type="ARBA" id="ARBA00022776"/>
    </source>
</evidence>
<dbReference type="Pfam" id="PF05557">
    <property type="entry name" value="MAD"/>
    <property type="match status" value="1"/>
</dbReference>
<evidence type="ECO:0000256" key="9">
    <source>
        <dbReference type="SAM" id="MobiDB-lite"/>
    </source>
</evidence>
<dbReference type="GO" id="GO:0051315">
    <property type="term" value="P:attachment of mitotic spindle microtubules to kinetochore"/>
    <property type="evidence" value="ECO:0007669"/>
    <property type="project" value="TreeGrafter"/>
</dbReference>
<gene>
    <name evidence="10" type="ORF">BCV71DRAFT_233071</name>
</gene>
<dbReference type="GO" id="GO:0072686">
    <property type="term" value="C:mitotic spindle"/>
    <property type="evidence" value="ECO:0007669"/>
    <property type="project" value="TreeGrafter"/>
</dbReference>
<comment type="subcellular location">
    <subcellularLocation>
        <location evidence="1">Nucleus</location>
    </subcellularLocation>
</comment>
<dbReference type="GO" id="GO:0007094">
    <property type="term" value="P:mitotic spindle assembly checkpoint signaling"/>
    <property type="evidence" value="ECO:0007669"/>
    <property type="project" value="InterPro"/>
</dbReference>
<dbReference type="OMA" id="FGFIIEF"/>
<dbReference type="GO" id="GO:0000776">
    <property type="term" value="C:kinetochore"/>
    <property type="evidence" value="ECO:0007669"/>
    <property type="project" value="TreeGrafter"/>
</dbReference>
<dbReference type="Proteomes" id="UP000242381">
    <property type="component" value="Unassembled WGS sequence"/>
</dbReference>
<dbReference type="PANTHER" id="PTHR23168:SF0">
    <property type="entry name" value="MITOTIC SPINDLE ASSEMBLY CHECKPOINT PROTEIN MAD1"/>
    <property type="match status" value="1"/>
</dbReference>
<feature type="coiled-coil region" evidence="8">
    <location>
        <begin position="407"/>
        <end position="441"/>
    </location>
</feature>
<keyword evidence="5" id="KW-0498">Mitosis</keyword>
<feature type="coiled-coil region" evidence="8">
    <location>
        <begin position="261"/>
        <end position="288"/>
    </location>
</feature>
<dbReference type="GO" id="GO:0051301">
    <property type="term" value="P:cell division"/>
    <property type="evidence" value="ECO:0007669"/>
    <property type="project" value="UniProtKB-KW"/>
</dbReference>